<dbReference type="AlphaFoldDB" id="A0A139H9A1"/>
<evidence type="ECO:0000313" key="2">
    <source>
        <dbReference type="Proteomes" id="UP000070133"/>
    </source>
</evidence>
<dbReference type="Proteomes" id="UP000070133">
    <property type="component" value="Unassembled WGS sequence"/>
</dbReference>
<sequence>MPPTTPLPLIGCQEDHLTPEAESEMEAEIKIMKVQILVMAPRIWRQHKVEMIEDINVSRPRKSKNRPEIPIHQQPLRPRTDFIIRDQEYKNGTLLRDTQGRVRSIEWMEYSANLALSPDNVVVQGPAKYSRKDAIEALFKLCRQRFNEIRKQEPEASEKQWK</sequence>
<evidence type="ECO:0000313" key="1">
    <source>
        <dbReference type="EMBL" id="KXS99020.1"/>
    </source>
</evidence>
<name>A0A139H9A1_9PEZI</name>
<proteinExistence type="predicted"/>
<reference evidence="1 2" key="1">
    <citation type="submission" date="2015-07" db="EMBL/GenBank/DDBJ databases">
        <title>Comparative genomics of the Sigatoka disease complex on banana suggests a link between parallel evolutionary changes in Pseudocercospora fijiensis and Pseudocercospora eumusae and increased virulence on the banana host.</title>
        <authorList>
            <person name="Chang T.-C."/>
            <person name="Salvucci A."/>
            <person name="Crous P.W."/>
            <person name="Stergiopoulos I."/>
        </authorList>
    </citation>
    <scope>NUCLEOTIDE SEQUENCE [LARGE SCALE GENOMIC DNA]</scope>
    <source>
        <strain evidence="1 2">CBS 114824</strain>
    </source>
</reference>
<dbReference type="OrthoDB" id="10431150at2759"/>
<accession>A0A139H9A1</accession>
<organism evidence="1 2">
    <name type="scientific">Pseudocercospora eumusae</name>
    <dbReference type="NCBI Taxonomy" id="321146"/>
    <lineage>
        <taxon>Eukaryota</taxon>
        <taxon>Fungi</taxon>
        <taxon>Dikarya</taxon>
        <taxon>Ascomycota</taxon>
        <taxon>Pezizomycotina</taxon>
        <taxon>Dothideomycetes</taxon>
        <taxon>Dothideomycetidae</taxon>
        <taxon>Mycosphaerellales</taxon>
        <taxon>Mycosphaerellaceae</taxon>
        <taxon>Pseudocercospora</taxon>
    </lineage>
</organism>
<keyword evidence="2" id="KW-1185">Reference proteome</keyword>
<protein>
    <submittedName>
        <fullName evidence="1">Uncharacterized protein</fullName>
    </submittedName>
</protein>
<gene>
    <name evidence="1" type="ORF">AC578_6145</name>
</gene>
<comment type="caution">
    <text evidence="1">The sequence shown here is derived from an EMBL/GenBank/DDBJ whole genome shotgun (WGS) entry which is preliminary data.</text>
</comment>
<dbReference type="EMBL" id="LFZN01000101">
    <property type="protein sequence ID" value="KXS99020.1"/>
    <property type="molecule type" value="Genomic_DNA"/>
</dbReference>